<evidence type="ECO:0000259" key="2">
    <source>
        <dbReference type="Pfam" id="PF14238"/>
    </source>
</evidence>
<accession>A0A3B0XGN1</accession>
<dbReference type="AlphaFoldDB" id="A0A3B0XGN1"/>
<dbReference type="Pfam" id="PF14238">
    <property type="entry name" value="DUF4340"/>
    <property type="match status" value="1"/>
</dbReference>
<proteinExistence type="predicted"/>
<keyword evidence="1" id="KW-0472">Membrane</keyword>
<gene>
    <name evidence="3" type="ORF">MNBD_GAMMA08-325</name>
</gene>
<reference evidence="3" key="1">
    <citation type="submission" date="2018-06" db="EMBL/GenBank/DDBJ databases">
        <authorList>
            <person name="Zhirakovskaya E."/>
        </authorList>
    </citation>
    <scope>NUCLEOTIDE SEQUENCE</scope>
</reference>
<keyword evidence="1" id="KW-1133">Transmembrane helix</keyword>
<feature type="transmembrane region" description="Helical" evidence="1">
    <location>
        <begin position="6"/>
        <end position="23"/>
    </location>
</feature>
<organism evidence="3">
    <name type="scientific">hydrothermal vent metagenome</name>
    <dbReference type="NCBI Taxonomy" id="652676"/>
    <lineage>
        <taxon>unclassified sequences</taxon>
        <taxon>metagenomes</taxon>
        <taxon>ecological metagenomes</taxon>
    </lineage>
</organism>
<evidence type="ECO:0000313" key="3">
    <source>
        <dbReference type="EMBL" id="VAW63750.1"/>
    </source>
</evidence>
<dbReference type="EMBL" id="UOFH01000257">
    <property type="protein sequence ID" value="VAW63750.1"/>
    <property type="molecule type" value="Genomic_DNA"/>
</dbReference>
<evidence type="ECO:0000256" key="1">
    <source>
        <dbReference type="SAM" id="Phobius"/>
    </source>
</evidence>
<name>A0A3B0XGN1_9ZZZZ</name>
<dbReference type="InterPro" id="IPR025641">
    <property type="entry name" value="DUF4340"/>
</dbReference>
<sequence length="282" mass="32338">MNSRILLNMGLFIFLALTLLFFIDKKNDDKNIQRLSSLSLEKIETIHIPRKNNTGILFIKNNNNIWDMRKPYKIKAHQFRIKTLLKLTQTPVEKKLNTETLNLTDYALDPPRARIIFNTTEIAFGKNNPVNSKRYLLAENKMLMLLDQAYPLVSAQAASFVDLSLVPDNFELLKIQTPVADIKLRNDKTWESTGSIFLNTDQIQTLIQNWKSAQAFAVHKYMPRNNLGELKISSKTKTLIFKITDDDPWLILALPDIGIEYHLDKPLKNTLSGISPKDTPDA</sequence>
<feature type="domain" description="DUF4340" evidence="2">
    <location>
        <begin position="66"/>
        <end position="233"/>
    </location>
</feature>
<keyword evidence="1" id="KW-0812">Transmembrane</keyword>
<protein>
    <recommendedName>
        <fullName evidence="2">DUF4340 domain-containing protein</fullName>
    </recommendedName>
</protein>